<evidence type="ECO:0000313" key="4">
    <source>
        <dbReference type="Proteomes" id="UP001480595"/>
    </source>
</evidence>
<protein>
    <recommendedName>
        <fullName evidence="2">DUF6546 domain-containing protein</fullName>
    </recommendedName>
</protein>
<feature type="compositionally biased region" description="Basic residues" evidence="1">
    <location>
        <begin position="1"/>
        <end position="15"/>
    </location>
</feature>
<dbReference type="Proteomes" id="UP001480595">
    <property type="component" value="Unassembled WGS sequence"/>
</dbReference>
<dbReference type="InterPro" id="IPR046676">
    <property type="entry name" value="DUF6546"/>
</dbReference>
<dbReference type="GeneID" id="92089768"/>
<feature type="region of interest" description="Disordered" evidence="1">
    <location>
        <begin position="1"/>
        <end position="28"/>
    </location>
</feature>
<keyword evidence="4" id="KW-1185">Reference proteome</keyword>
<dbReference type="RefSeq" id="XP_066715974.1">
    <property type="nucleotide sequence ID" value="XM_066856705.1"/>
</dbReference>
<comment type="caution">
    <text evidence="3">The sequence shown here is derived from an EMBL/GenBank/DDBJ whole genome shotgun (WGS) entry which is preliminary data.</text>
</comment>
<accession>A0ABR1VBU8</accession>
<dbReference type="Pfam" id="PF20183">
    <property type="entry name" value="DUF6546"/>
    <property type="match status" value="1"/>
</dbReference>
<dbReference type="EMBL" id="JAQQWL010000006">
    <property type="protein sequence ID" value="KAK8068680.1"/>
    <property type="molecule type" value="Genomic_DNA"/>
</dbReference>
<reference evidence="3 4" key="1">
    <citation type="submission" date="2023-01" db="EMBL/GenBank/DDBJ databases">
        <title>Analysis of 21 Apiospora genomes using comparative genomics revels a genus with tremendous synthesis potential of carbohydrate active enzymes and secondary metabolites.</title>
        <authorList>
            <person name="Sorensen T."/>
        </authorList>
    </citation>
    <scope>NUCLEOTIDE SEQUENCE [LARGE SCALE GENOMIC DNA]</scope>
    <source>
        <strain evidence="3 4">CBS 135458</strain>
    </source>
</reference>
<evidence type="ECO:0000259" key="2">
    <source>
        <dbReference type="Pfam" id="PF20183"/>
    </source>
</evidence>
<gene>
    <name evidence="3" type="ORF">PG994_005296</name>
</gene>
<sequence>MATRRAKSLTVKSRHGGGQQQATGGNFAWSSTLPPEMCTMILREITLEKIPSGRTSAKNGNFKTSGDFEVERALLSRNRHLEHLSVSFLVATEEFVIALDWPWKWLRLRCLTLTLPLLAYPSKPLHLELDPDVDKDWQKNVVSDSCQLSVESERIEGPIHSRGDAVYRLRFAQPSHRISIAVGVPHRRDGTNYGLSSGFVFRIAHYVLG</sequence>
<organism evidence="3 4">
    <name type="scientific">Apiospora phragmitis</name>
    <dbReference type="NCBI Taxonomy" id="2905665"/>
    <lineage>
        <taxon>Eukaryota</taxon>
        <taxon>Fungi</taxon>
        <taxon>Dikarya</taxon>
        <taxon>Ascomycota</taxon>
        <taxon>Pezizomycotina</taxon>
        <taxon>Sordariomycetes</taxon>
        <taxon>Xylariomycetidae</taxon>
        <taxon>Amphisphaeriales</taxon>
        <taxon>Apiosporaceae</taxon>
        <taxon>Apiospora</taxon>
    </lineage>
</organism>
<evidence type="ECO:0000313" key="3">
    <source>
        <dbReference type="EMBL" id="KAK8068680.1"/>
    </source>
</evidence>
<feature type="domain" description="DUF6546" evidence="2">
    <location>
        <begin position="33"/>
        <end position="121"/>
    </location>
</feature>
<name>A0ABR1VBU8_9PEZI</name>
<evidence type="ECO:0000256" key="1">
    <source>
        <dbReference type="SAM" id="MobiDB-lite"/>
    </source>
</evidence>
<proteinExistence type="predicted"/>